<evidence type="ECO:0000313" key="4">
    <source>
        <dbReference type="Proteomes" id="UP000053820"/>
    </source>
</evidence>
<organism evidence="3 4">
    <name type="scientific">Hydnomerulius pinastri MD-312</name>
    <dbReference type="NCBI Taxonomy" id="994086"/>
    <lineage>
        <taxon>Eukaryota</taxon>
        <taxon>Fungi</taxon>
        <taxon>Dikarya</taxon>
        <taxon>Basidiomycota</taxon>
        <taxon>Agaricomycotina</taxon>
        <taxon>Agaricomycetes</taxon>
        <taxon>Agaricomycetidae</taxon>
        <taxon>Boletales</taxon>
        <taxon>Boletales incertae sedis</taxon>
        <taxon>Leucogyrophana</taxon>
    </lineage>
</organism>
<evidence type="ECO:0000256" key="1">
    <source>
        <dbReference type="SAM" id="Coils"/>
    </source>
</evidence>
<sequence length="171" mass="18823">MVRAGKAKASTSDASTSFAPHRPDKGKAPVVSEFAAARKDKGKGVWRPISSHAPHLAMNAPLRYLTPVEALQARVEELQTEIAQVRVEAKEARVKVVTDMIDELQQHMSCAHKSLAGPPVKEMSMMQSLVEARVKKICEEVGIAMDDATHPLHRMRGKSGAFAEIFRQRTE</sequence>
<dbReference type="EMBL" id="KN840221">
    <property type="protein sequence ID" value="KIJ57620.1"/>
    <property type="molecule type" value="Genomic_DNA"/>
</dbReference>
<name>A0A0C9VJL6_9AGAM</name>
<feature type="coiled-coil region" evidence="1">
    <location>
        <begin position="68"/>
        <end position="107"/>
    </location>
</feature>
<dbReference type="HOGENOM" id="CLU_1563076_0_0_1"/>
<proteinExistence type="predicted"/>
<dbReference type="Proteomes" id="UP000053820">
    <property type="component" value="Unassembled WGS sequence"/>
</dbReference>
<dbReference type="Gene3D" id="1.20.58.1540">
    <property type="entry name" value="Actin interacting protein 3, C-terminal domain"/>
    <property type="match status" value="1"/>
</dbReference>
<feature type="region of interest" description="Disordered" evidence="2">
    <location>
        <begin position="1"/>
        <end position="27"/>
    </location>
</feature>
<keyword evidence="4" id="KW-1185">Reference proteome</keyword>
<evidence type="ECO:0000313" key="3">
    <source>
        <dbReference type="EMBL" id="KIJ57620.1"/>
    </source>
</evidence>
<dbReference type="AlphaFoldDB" id="A0A0C9VJL6"/>
<reference evidence="3 4" key="1">
    <citation type="submission" date="2014-04" db="EMBL/GenBank/DDBJ databases">
        <title>Evolutionary Origins and Diversification of the Mycorrhizal Mutualists.</title>
        <authorList>
            <consortium name="DOE Joint Genome Institute"/>
            <consortium name="Mycorrhizal Genomics Consortium"/>
            <person name="Kohler A."/>
            <person name="Kuo A."/>
            <person name="Nagy L.G."/>
            <person name="Floudas D."/>
            <person name="Copeland A."/>
            <person name="Barry K.W."/>
            <person name="Cichocki N."/>
            <person name="Veneault-Fourrey C."/>
            <person name="LaButti K."/>
            <person name="Lindquist E.A."/>
            <person name="Lipzen A."/>
            <person name="Lundell T."/>
            <person name="Morin E."/>
            <person name="Murat C."/>
            <person name="Riley R."/>
            <person name="Ohm R."/>
            <person name="Sun H."/>
            <person name="Tunlid A."/>
            <person name="Henrissat B."/>
            <person name="Grigoriev I.V."/>
            <person name="Hibbett D.S."/>
            <person name="Martin F."/>
        </authorList>
    </citation>
    <scope>NUCLEOTIDE SEQUENCE [LARGE SCALE GENOMIC DNA]</scope>
    <source>
        <strain evidence="3 4">MD-312</strain>
    </source>
</reference>
<evidence type="ECO:0000256" key="2">
    <source>
        <dbReference type="SAM" id="MobiDB-lite"/>
    </source>
</evidence>
<feature type="compositionally biased region" description="Low complexity" evidence="2">
    <location>
        <begin position="7"/>
        <end position="17"/>
    </location>
</feature>
<gene>
    <name evidence="3" type="ORF">HYDPIDRAFT_171614</name>
</gene>
<keyword evidence="1" id="KW-0175">Coiled coil</keyword>
<accession>A0A0C9VJL6</accession>
<protein>
    <submittedName>
        <fullName evidence="3">Uncharacterized protein</fullName>
    </submittedName>
</protein>